<dbReference type="STRING" id="947013.SAMN04488109_6304"/>
<organism evidence="2 3">
    <name type="scientific">Chryseolinea serpens</name>
    <dbReference type="NCBI Taxonomy" id="947013"/>
    <lineage>
        <taxon>Bacteria</taxon>
        <taxon>Pseudomonadati</taxon>
        <taxon>Bacteroidota</taxon>
        <taxon>Cytophagia</taxon>
        <taxon>Cytophagales</taxon>
        <taxon>Fulvivirgaceae</taxon>
        <taxon>Chryseolinea</taxon>
    </lineage>
</organism>
<dbReference type="InterPro" id="IPR038142">
    <property type="entry name" value="Cytochrome_P460_sp"/>
</dbReference>
<name>A0A1M5XAM8_9BACT</name>
<protein>
    <submittedName>
        <fullName evidence="2">Cytochrome P460</fullName>
    </submittedName>
</protein>
<dbReference type="Pfam" id="PF14376">
    <property type="entry name" value="Haem_bd"/>
    <property type="match status" value="1"/>
</dbReference>
<keyword evidence="3" id="KW-1185">Reference proteome</keyword>
<dbReference type="InterPro" id="IPR025992">
    <property type="entry name" value="Haem-bd"/>
</dbReference>
<evidence type="ECO:0000313" key="3">
    <source>
        <dbReference type="Proteomes" id="UP000184212"/>
    </source>
</evidence>
<dbReference type="InterPro" id="IPR032033">
    <property type="entry name" value="Cytochrome_P460"/>
</dbReference>
<dbReference type="RefSeq" id="WP_073142573.1">
    <property type="nucleotide sequence ID" value="NZ_FQWQ01000006.1"/>
</dbReference>
<feature type="domain" description="Haem-binding" evidence="1">
    <location>
        <begin position="12"/>
        <end position="143"/>
    </location>
</feature>
<dbReference type="SUPFAM" id="SSF46626">
    <property type="entry name" value="Cytochrome c"/>
    <property type="match status" value="1"/>
</dbReference>
<dbReference type="Pfam" id="PF16694">
    <property type="entry name" value="Cytochrome_P460"/>
    <property type="match status" value="1"/>
</dbReference>
<dbReference type="Proteomes" id="UP000184212">
    <property type="component" value="Unassembled WGS sequence"/>
</dbReference>
<evidence type="ECO:0000259" key="1">
    <source>
        <dbReference type="SMART" id="SM01235"/>
    </source>
</evidence>
<dbReference type="OrthoDB" id="196738at2"/>
<dbReference type="GO" id="GO:0009055">
    <property type="term" value="F:electron transfer activity"/>
    <property type="evidence" value="ECO:0007669"/>
    <property type="project" value="InterPro"/>
</dbReference>
<dbReference type="InterPro" id="IPR036909">
    <property type="entry name" value="Cyt_c-like_dom_sf"/>
</dbReference>
<sequence>MNRILILVIIAMGAFAAGQFIRPSITHPPATQDISAGVPANVKAVLEKGCYDCHSNETNLKWFDQVTPANFLVASHVKDGRRALNFSHWDSLPPPAQKNILFWAVNDIRNGEMPLDGYLALHGAAKLGDRDIAVLEDYLANISPRKISDTAALKAIDRQHAALEKKSSATQKIADEWNGLAYIAGWQNWKAISTTDRFDNGTMRVIYGNDVAINAIAENRINPWPDGTVFAKAAWKENMDSTGNISTGEFWQVEFMVKDAVKYRDTKGWGWGRWRGLDLQPYGKNALFVTECTRCHAPVQDNDFVFTYPFHLSN</sequence>
<dbReference type="CDD" id="cd20753">
    <property type="entry name" value="cyt_P460_Mc-like"/>
    <property type="match status" value="1"/>
</dbReference>
<gene>
    <name evidence="2" type="ORF">SAMN04488109_6304</name>
</gene>
<dbReference type="GO" id="GO:0020037">
    <property type="term" value="F:heme binding"/>
    <property type="evidence" value="ECO:0007669"/>
    <property type="project" value="InterPro"/>
</dbReference>
<dbReference type="SMART" id="SM01235">
    <property type="entry name" value="Haem_bd"/>
    <property type="match status" value="1"/>
</dbReference>
<accession>A0A1M5XAM8</accession>
<dbReference type="Gene3D" id="3.50.70.20">
    <property type="entry name" value="Cytochrome P460"/>
    <property type="match status" value="1"/>
</dbReference>
<evidence type="ECO:0000313" key="2">
    <source>
        <dbReference type="EMBL" id="SHH96702.1"/>
    </source>
</evidence>
<proteinExistence type="predicted"/>
<reference evidence="2 3" key="1">
    <citation type="submission" date="2016-11" db="EMBL/GenBank/DDBJ databases">
        <authorList>
            <person name="Jaros S."/>
            <person name="Januszkiewicz K."/>
            <person name="Wedrychowicz H."/>
        </authorList>
    </citation>
    <scope>NUCLEOTIDE SEQUENCE [LARGE SCALE GENOMIC DNA]</scope>
    <source>
        <strain evidence="2 3">DSM 24574</strain>
    </source>
</reference>
<dbReference type="EMBL" id="FQWQ01000006">
    <property type="protein sequence ID" value="SHH96702.1"/>
    <property type="molecule type" value="Genomic_DNA"/>
</dbReference>
<dbReference type="AlphaFoldDB" id="A0A1M5XAM8"/>